<dbReference type="Proteomes" id="UP001347796">
    <property type="component" value="Unassembled WGS sequence"/>
</dbReference>
<dbReference type="PANTHER" id="PTHR32546:SF29">
    <property type="entry name" value="G-PROTEIN COUPLED RECEPTORS FAMILY 3 PROFILE DOMAIN-CONTAINING PROTEIN"/>
    <property type="match status" value="1"/>
</dbReference>
<evidence type="ECO:0000256" key="10">
    <source>
        <dbReference type="ARBA" id="ARBA00023157"/>
    </source>
</evidence>
<keyword evidence="4 17" id="KW-0812">Transmembrane</keyword>
<feature type="transmembrane region" description="Helical" evidence="17">
    <location>
        <begin position="486"/>
        <end position="509"/>
    </location>
</feature>
<accession>A0AAN8K2J3</accession>
<keyword evidence="9 17" id="KW-0472">Membrane</keyword>
<dbReference type="InterPro" id="IPR043458">
    <property type="entry name" value="GPR158/179"/>
</dbReference>
<evidence type="ECO:0000256" key="17">
    <source>
        <dbReference type="SAM" id="Phobius"/>
    </source>
</evidence>
<feature type="transmembrane region" description="Helical" evidence="17">
    <location>
        <begin position="442"/>
        <end position="463"/>
    </location>
</feature>
<evidence type="ECO:0000256" key="4">
    <source>
        <dbReference type="ARBA" id="ARBA00022692"/>
    </source>
</evidence>
<keyword evidence="14" id="KW-0628">Postsynaptic cell membrane</keyword>
<dbReference type="CDD" id="cd15293">
    <property type="entry name" value="7tmC_GPR158-like"/>
    <property type="match status" value="1"/>
</dbReference>
<comment type="subcellular location">
    <subcellularLocation>
        <location evidence="1">Cell projection</location>
        <location evidence="1">Neuron projection</location>
    </subcellularLocation>
    <subcellularLocation>
        <location evidence="16">Postsynaptic cell membrane</location>
        <topology evidence="16">Multi-pass membrane protein</topology>
    </subcellularLocation>
</comment>
<dbReference type="PRINTS" id="PR00248">
    <property type="entry name" value="GPCRMGR"/>
</dbReference>
<evidence type="ECO:0000256" key="9">
    <source>
        <dbReference type="ARBA" id="ARBA00023136"/>
    </source>
</evidence>
<keyword evidence="3" id="KW-1003">Cell membrane</keyword>
<keyword evidence="10" id="KW-1015">Disulfide bond</keyword>
<evidence type="ECO:0000259" key="18">
    <source>
        <dbReference type="PROSITE" id="PS50259"/>
    </source>
</evidence>
<comment type="caution">
    <text evidence="19">The sequence shown here is derived from an EMBL/GenBank/DDBJ whole genome shotgun (WGS) entry which is preliminary data.</text>
</comment>
<evidence type="ECO:0000256" key="3">
    <source>
        <dbReference type="ARBA" id="ARBA00022475"/>
    </source>
</evidence>
<evidence type="ECO:0000256" key="1">
    <source>
        <dbReference type="ARBA" id="ARBA00004487"/>
    </source>
</evidence>
<evidence type="ECO:0000256" key="13">
    <source>
        <dbReference type="ARBA" id="ARBA00023224"/>
    </source>
</evidence>
<keyword evidence="20" id="KW-1185">Reference proteome</keyword>
<keyword evidence="11" id="KW-0675">Receptor</keyword>
<feature type="transmembrane region" description="Helical" evidence="17">
    <location>
        <begin position="551"/>
        <end position="573"/>
    </location>
</feature>
<organism evidence="19 20">
    <name type="scientific">Patella caerulea</name>
    <name type="common">Rayed Mediterranean limpet</name>
    <dbReference type="NCBI Taxonomy" id="87958"/>
    <lineage>
        <taxon>Eukaryota</taxon>
        <taxon>Metazoa</taxon>
        <taxon>Spiralia</taxon>
        <taxon>Lophotrochozoa</taxon>
        <taxon>Mollusca</taxon>
        <taxon>Gastropoda</taxon>
        <taxon>Patellogastropoda</taxon>
        <taxon>Patelloidea</taxon>
        <taxon>Patellidae</taxon>
        <taxon>Patella</taxon>
    </lineage>
</organism>
<keyword evidence="12" id="KW-0325">Glycoprotein</keyword>
<evidence type="ECO:0000256" key="8">
    <source>
        <dbReference type="ARBA" id="ARBA00023040"/>
    </source>
</evidence>
<dbReference type="AlphaFoldDB" id="A0AAN8K2J3"/>
<keyword evidence="15" id="KW-0966">Cell projection</keyword>
<evidence type="ECO:0000256" key="6">
    <source>
        <dbReference type="ARBA" id="ARBA00022989"/>
    </source>
</evidence>
<dbReference type="GO" id="GO:0004930">
    <property type="term" value="F:G protein-coupled receptor activity"/>
    <property type="evidence" value="ECO:0007669"/>
    <property type="project" value="UniProtKB-KW"/>
</dbReference>
<feature type="transmembrane region" description="Helical" evidence="17">
    <location>
        <begin position="402"/>
        <end position="421"/>
    </location>
</feature>
<evidence type="ECO:0000256" key="2">
    <source>
        <dbReference type="ARBA" id="ARBA00007242"/>
    </source>
</evidence>
<reference evidence="19 20" key="1">
    <citation type="submission" date="2024-01" db="EMBL/GenBank/DDBJ databases">
        <title>The genome of the rayed Mediterranean limpet Patella caerulea (Linnaeus, 1758).</title>
        <authorList>
            <person name="Anh-Thu Weber A."/>
            <person name="Halstead-Nussloch G."/>
        </authorList>
    </citation>
    <scope>NUCLEOTIDE SEQUENCE [LARGE SCALE GENOMIC DNA]</scope>
    <source>
        <strain evidence="19">AATW-2023a</strain>
        <tissue evidence="19">Whole specimen</tissue>
    </source>
</reference>
<dbReference type="GO" id="GO:0045211">
    <property type="term" value="C:postsynaptic membrane"/>
    <property type="evidence" value="ECO:0007669"/>
    <property type="project" value="UniProtKB-SubCell"/>
</dbReference>
<keyword evidence="8" id="KW-0297">G-protein coupled receptor</keyword>
<dbReference type="PANTHER" id="PTHR32546">
    <property type="entry name" value="G-PROTEIN COUPLED RECEPTOR 158-RELATED"/>
    <property type="match status" value="1"/>
</dbReference>
<dbReference type="InterPro" id="IPR017978">
    <property type="entry name" value="GPCR_3_C"/>
</dbReference>
<dbReference type="Pfam" id="PF22572">
    <property type="entry name" value="GPR158_179_EC"/>
    <property type="match status" value="1"/>
</dbReference>
<feature type="transmembrane region" description="Helical" evidence="17">
    <location>
        <begin position="370"/>
        <end position="390"/>
    </location>
</feature>
<protein>
    <recommendedName>
        <fullName evidence="18">G-protein coupled receptors family 3 profile domain-containing protein</fullName>
    </recommendedName>
</protein>
<dbReference type="Pfam" id="PF00003">
    <property type="entry name" value="7tm_3"/>
    <property type="match status" value="1"/>
</dbReference>
<evidence type="ECO:0000256" key="7">
    <source>
        <dbReference type="ARBA" id="ARBA00023018"/>
    </source>
</evidence>
<dbReference type="Gene3D" id="3.30.450.20">
    <property type="entry name" value="PAS domain"/>
    <property type="match status" value="1"/>
</dbReference>
<evidence type="ECO:0000256" key="16">
    <source>
        <dbReference type="ARBA" id="ARBA00034104"/>
    </source>
</evidence>
<keyword evidence="13" id="KW-0807">Transducer</keyword>
<sequence length="665" mass="74166">MLYFSERLAAAKKALEYVNRVENSQCSGGTEEVLQLVFNTSVWRVYTEPAIRTANVLSSIIQIDGNLDSLEEKIFYTFVRNNVHGDSLIFGSAIALEPGLYSLYERFCPYSFKKNGSVSAFDIAVNYNYLSNGTEWYNAVRVKDFGNATVKQDSITFNASTTSLQFDQPTAKYENGHWTFPYYDCGGGDIWMVTYSAPIFDLDTNKTPIFKGVATIDIELTNVDINQCDLSDESDGGALDVFRGTHHCQATTKCVPLIGQGFRRGAYQCHCVDGYYFPVVDSSIRAYSGYDIERYIDKYFGLVTIPFRCLPCPRGCDTCVDDTPCLFPMELGIRIVVVLFAVIMIVGCCVVSFVVFKYRTQMVIKTASPIFLHLMCLGAILMCCQLFVAFPEPTDISCIIEIWPQHLGFSIMFGALIVKTWRISIIFSVGSVKRVSLPDIALLKRLSPLVSLFIIVLLVWSIVDPPSVHILTTTSSLKFFTCAVTYWHYAMYGGEALLLLFGVYLCFTVRKAPAHFNESKHITWAVYNAIILGSFIIILTQFMAVSNGPDVLYLLLLAQHQVLITITMVLIFAPKFWALYKGSGSDGEAGVTTITGRVKQQLPTTVNKLRSDVRSTAVQTDDINLEMIATRSDSIKTSKYSSKVSPLLEVPATSFKPDESNHSES</sequence>
<feature type="domain" description="G-protein coupled receptors family 3 profile" evidence="18">
    <location>
        <begin position="333"/>
        <end position="579"/>
    </location>
</feature>
<dbReference type="EMBL" id="JAZGQO010000007">
    <property type="protein sequence ID" value="KAK6183214.1"/>
    <property type="molecule type" value="Genomic_DNA"/>
</dbReference>
<proteinExistence type="inferred from homology"/>
<keyword evidence="7" id="KW-0770">Synapse</keyword>
<name>A0AAN8K2J3_PATCE</name>
<keyword evidence="5" id="KW-0732">Signal</keyword>
<dbReference type="InterPro" id="IPR054714">
    <property type="entry name" value="GPR158_179_extracellular"/>
</dbReference>
<dbReference type="InterPro" id="IPR000337">
    <property type="entry name" value="GPCR_3"/>
</dbReference>
<evidence type="ECO:0000313" key="20">
    <source>
        <dbReference type="Proteomes" id="UP001347796"/>
    </source>
</evidence>
<evidence type="ECO:0000256" key="14">
    <source>
        <dbReference type="ARBA" id="ARBA00023257"/>
    </source>
</evidence>
<dbReference type="CDD" id="cd12913">
    <property type="entry name" value="PDC1_MCP_like"/>
    <property type="match status" value="1"/>
</dbReference>
<feature type="transmembrane region" description="Helical" evidence="17">
    <location>
        <begin position="331"/>
        <end position="358"/>
    </location>
</feature>
<comment type="similarity">
    <text evidence="2">Belongs to the G-protein coupled receptor 3 family.</text>
</comment>
<evidence type="ECO:0000313" key="19">
    <source>
        <dbReference type="EMBL" id="KAK6183214.1"/>
    </source>
</evidence>
<evidence type="ECO:0000256" key="15">
    <source>
        <dbReference type="ARBA" id="ARBA00023273"/>
    </source>
</evidence>
<dbReference type="PROSITE" id="PS50259">
    <property type="entry name" value="G_PROTEIN_RECEP_F3_4"/>
    <property type="match status" value="1"/>
</dbReference>
<evidence type="ECO:0000256" key="5">
    <source>
        <dbReference type="ARBA" id="ARBA00022729"/>
    </source>
</evidence>
<gene>
    <name evidence="19" type="ORF">SNE40_010737</name>
</gene>
<evidence type="ECO:0000256" key="11">
    <source>
        <dbReference type="ARBA" id="ARBA00023170"/>
    </source>
</evidence>
<feature type="transmembrane region" description="Helical" evidence="17">
    <location>
        <begin position="521"/>
        <end position="545"/>
    </location>
</feature>
<evidence type="ECO:0000256" key="12">
    <source>
        <dbReference type="ARBA" id="ARBA00023180"/>
    </source>
</evidence>
<dbReference type="GO" id="GO:0043005">
    <property type="term" value="C:neuron projection"/>
    <property type="evidence" value="ECO:0007669"/>
    <property type="project" value="UniProtKB-SubCell"/>
</dbReference>
<keyword evidence="6 17" id="KW-1133">Transmembrane helix</keyword>